<name>V6KEA4_STRRC</name>
<dbReference type="Proteomes" id="UP000017984">
    <property type="component" value="Chromosome"/>
</dbReference>
<dbReference type="Gene3D" id="1.10.630.10">
    <property type="entry name" value="Cytochrome P450"/>
    <property type="match status" value="1"/>
</dbReference>
<dbReference type="EMBL" id="AWQX01000214">
    <property type="protein sequence ID" value="EST27314.1"/>
    <property type="molecule type" value="Genomic_DNA"/>
</dbReference>
<keyword evidence="2" id="KW-0479">Metal-binding</keyword>
<reference evidence="3 4" key="1">
    <citation type="journal article" date="2014" name="Genome Announc.">
        <title>Draft Genome Sequence of Streptomyces roseochromogenes subsp. oscitans DS 12.976, Producer of the Aminocoumarin Antibiotic Clorobiocin.</title>
        <authorList>
            <person name="Ruckert C."/>
            <person name="Kalinowski J."/>
            <person name="Heide L."/>
            <person name="Apel A.K."/>
        </authorList>
    </citation>
    <scope>NUCLEOTIDE SEQUENCE [LARGE SCALE GENOMIC DNA]</scope>
    <source>
        <strain evidence="3 4">DS 12.976</strain>
    </source>
</reference>
<dbReference type="PROSITE" id="PS00086">
    <property type="entry name" value="CYTOCHROME_P450"/>
    <property type="match status" value="1"/>
</dbReference>
<dbReference type="GO" id="GO:0005506">
    <property type="term" value="F:iron ion binding"/>
    <property type="evidence" value="ECO:0007669"/>
    <property type="project" value="InterPro"/>
</dbReference>
<proteinExistence type="inferred from homology"/>
<organism evidence="3 4">
    <name type="scientific">Streptomyces roseochromogenus subsp. oscitans DS 12.976</name>
    <dbReference type="NCBI Taxonomy" id="1352936"/>
    <lineage>
        <taxon>Bacteria</taxon>
        <taxon>Bacillati</taxon>
        <taxon>Actinomycetota</taxon>
        <taxon>Actinomycetes</taxon>
        <taxon>Kitasatosporales</taxon>
        <taxon>Streptomycetaceae</taxon>
        <taxon>Streptomyces</taxon>
    </lineage>
</organism>
<dbReference type="PANTHER" id="PTHR46696:SF1">
    <property type="entry name" value="CYTOCHROME P450 YJIB-RELATED"/>
    <property type="match status" value="1"/>
</dbReference>
<dbReference type="HOGENOM" id="CLU_033716_5_0_11"/>
<protein>
    <recommendedName>
        <fullName evidence="5">Cytochrome P450</fullName>
    </recommendedName>
</protein>
<comment type="caution">
    <text evidence="3">The sequence shown here is derived from an EMBL/GenBank/DDBJ whole genome shotgun (WGS) entry which is preliminary data.</text>
</comment>
<dbReference type="GO" id="GO:0016705">
    <property type="term" value="F:oxidoreductase activity, acting on paired donors, with incorporation or reduction of molecular oxygen"/>
    <property type="evidence" value="ECO:0007669"/>
    <property type="project" value="InterPro"/>
</dbReference>
<evidence type="ECO:0000256" key="1">
    <source>
        <dbReference type="ARBA" id="ARBA00010617"/>
    </source>
</evidence>
<accession>V6KEA4</accession>
<sequence length="303" mass="32984">MEALYQQSLAAGAIDFVADFAEPLATYVIGELLGVPPEDHAWFHTHAKQVVQGLDPEVALEKTDSSIVRSRIRFVRYFHQLAGQRRADPRDDVLTDLVVDDGRHCDADARISDAAGPDEVISSAVLLLTAGIAPIVDLLSCGLHELIRQSRSFERLAADPRIAPSVVEELLRLQPSVQCPVRKASTDVTIEGTDIARGSTVVAVLGAANRDPAVYADPDQINPDRRRAGGHLAFGMGPHFCLGAAVSRLLARAAFIALAHREPKHLVEDLDPVYRMNLMVRGLERLPVQWVAGKSQDSGLRMT</sequence>
<gene>
    <name evidence="3" type="ORF">M878_25280</name>
</gene>
<dbReference type="GO" id="GO:0004497">
    <property type="term" value="F:monooxygenase activity"/>
    <property type="evidence" value="ECO:0007669"/>
    <property type="project" value="UniProtKB-KW"/>
</dbReference>
<dbReference type="InterPro" id="IPR002397">
    <property type="entry name" value="Cyt_P450_B"/>
</dbReference>
<dbReference type="PRINTS" id="PR00359">
    <property type="entry name" value="BP450"/>
</dbReference>
<dbReference type="GO" id="GO:0020037">
    <property type="term" value="F:heme binding"/>
    <property type="evidence" value="ECO:0007669"/>
    <property type="project" value="InterPro"/>
</dbReference>
<dbReference type="PATRIC" id="fig|1352936.5.peg.5269"/>
<evidence type="ECO:0000313" key="4">
    <source>
        <dbReference type="Proteomes" id="UP000017984"/>
    </source>
</evidence>
<keyword evidence="2" id="KW-0560">Oxidoreductase</keyword>
<dbReference type="Pfam" id="PF00067">
    <property type="entry name" value="p450"/>
    <property type="match status" value="1"/>
</dbReference>
<keyword evidence="2" id="KW-0408">Iron</keyword>
<comment type="similarity">
    <text evidence="1 2">Belongs to the cytochrome P450 family.</text>
</comment>
<evidence type="ECO:0008006" key="5">
    <source>
        <dbReference type="Google" id="ProtNLM"/>
    </source>
</evidence>
<dbReference type="AlphaFoldDB" id="V6KEA4"/>
<dbReference type="PANTHER" id="PTHR46696">
    <property type="entry name" value="P450, PUTATIVE (EUROFUNG)-RELATED"/>
    <property type="match status" value="1"/>
</dbReference>
<dbReference type="InterPro" id="IPR017972">
    <property type="entry name" value="Cyt_P450_CS"/>
</dbReference>
<dbReference type="STRING" id="1352936.M878_25280"/>
<keyword evidence="2" id="KW-0503">Monooxygenase</keyword>
<evidence type="ECO:0000256" key="2">
    <source>
        <dbReference type="RuleBase" id="RU000461"/>
    </source>
</evidence>
<dbReference type="InterPro" id="IPR036396">
    <property type="entry name" value="Cyt_P450_sf"/>
</dbReference>
<dbReference type="SUPFAM" id="SSF48264">
    <property type="entry name" value="Cytochrome P450"/>
    <property type="match status" value="1"/>
</dbReference>
<keyword evidence="4" id="KW-1185">Reference proteome</keyword>
<dbReference type="InterPro" id="IPR001128">
    <property type="entry name" value="Cyt_P450"/>
</dbReference>
<keyword evidence="2" id="KW-0349">Heme</keyword>
<evidence type="ECO:0000313" key="3">
    <source>
        <dbReference type="EMBL" id="EST27314.1"/>
    </source>
</evidence>